<evidence type="ECO:0000313" key="3">
    <source>
        <dbReference type="Proteomes" id="UP000179258"/>
    </source>
</evidence>
<accession>A0A1G2R290</accession>
<reference evidence="2 3" key="1">
    <citation type="journal article" date="2016" name="Nat. Commun.">
        <title>Thousands of microbial genomes shed light on interconnected biogeochemical processes in an aquifer system.</title>
        <authorList>
            <person name="Anantharaman K."/>
            <person name="Brown C.T."/>
            <person name="Hug L.A."/>
            <person name="Sharon I."/>
            <person name="Castelle C.J."/>
            <person name="Probst A.J."/>
            <person name="Thomas B.C."/>
            <person name="Singh A."/>
            <person name="Wilkins M.J."/>
            <person name="Karaoz U."/>
            <person name="Brodie E.L."/>
            <person name="Williams K.H."/>
            <person name="Hubbard S.S."/>
            <person name="Banfield J.F."/>
        </authorList>
    </citation>
    <scope>NUCLEOTIDE SEQUENCE [LARGE SCALE GENOMIC DNA]</scope>
</reference>
<dbReference type="EMBL" id="MHTX01000048">
    <property type="protein sequence ID" value="OHA66950.1"/>
    <property type="molecule type" value="Genomic_DNA"/>
</dbReference>
<comment type="caution">
    <text evidence="2">The sequence shown here is derived from an EMBL/GenBank/DDBJ whole genome shotgun (WGS) entry which is preliminary data.</text>
</comment>
<organism evidence="2 3">
    <name type="scientific">Candidatus Wildermuthbacteria bacterium RIFCSPHIGHO2_02_FULL_47_17</name>
    <dbReference type="NCBI Taxonomy" id="1802452"/>
    <lineage>
        <taxon>Bacteria</taxon>
        <taxon>Candidatus Wildermuthiibacteriota</taxon>
    </lineage>
</organism>
<sequence>MKIWCMLPLLLAAAIAFLSTFYFRQNEPVEAIYGWTLAMIVASVNIYLIYAQLRKAKKGINK</sequence>
<evidence type="ECO:0000313" key="2">
    <source>
        <dbReference type="EMBL" id="OHA66950.1"/>
    </source>
</evidence>
<protein>
    <submittedName>
        <fullName evidence="2">Uncharacterized protein</fullName>
    </submittedName>
</protein>
<keyword evidence="1" id="KW-0812">Transmembrane</keyword>
<evidence type="ECO:0000256" key="1">
    <source>
        <dbReference type="SAM" id="Phobius"/>
    </source>
</evidence>
<dbReference type="Proteomes" id="UP000179258">
    <property type="component" value="Unassembled WGS sequence"/>
</dbReference>
<name>A0A1G2R290_9BACT</name>
<gene>
    <name evidence="2" type="ORF">A3D59_01855</name>
</gene>
<feature type="transmembrane region" description="Helical" evidence="1">
    <location>
        <begin position="33"/>
        <end position="53"/>
    </location>
</feature>
<dbReference type="AlphaFoldDB" id="A0A1G2R290"/>
<keyword evidence="1" id="KW-0472">Membrane</keyword>
<proteinExistence type="predicted"/>
<keyword evidence="1" id="KW-1133">Transmembrane helix</keyword>